<dbReference type="AlphaFoldDB" id="A0A8J2SK09"/>
<proteinExistence type="predicted"/>
<evidence type="ECO:0000313" key="1">
    <source>
        <dbReference type="EMBL" id="CAH0372276.1"/>
    </source>
</evidence>
<evidence type="ECO:0000313" key="2">
    <source>
        <dbReference type="Proteomes" id="UP000789595"/>
    </source>
</evidence>
<comment type="caution">
    <text evidence="1">The sequence shown here is derived from an EMBL/GenBank/DDBJ whole genome shotgun (WGS) entry which is preliminary data.</text>
</comment>
<keyword evidence="2" id="KW-1185">Reference proteome</keyword>
<gene>
    <name evidence="1" type="ORF">PECAL_3P22600</name>
</gene>
<name>A0A8J2SK09_9STRA</name>
<dbReference type="OrthoDB" id="8560686at2759"/>
<reference evidence="1" key="1">
    <citation type="submission" date="2021-11" db="EMBL/GenBank/DDBJ databases">
        <authorList>
            <consortium name="Genoscope - CEA"/>
            <person name="William W."/>
        </authorList>
    </citation>
    <scope>NUCLEOTIDE SEQUENCE</scope>
</reference>
<dbReference type="Proteomes" id="UP000789595">
    <property type="component" value="Unassembled WGS sequence"/>
</dbReference>
<accession>A0A8J2SK09</accession>
<sequence length="600" mass="65999">MYGTLPLPPKTPSERPRRHKAYALALLGAACVLIASSHARMPVVRVAGGLWDVSSQFLAPGETQISTSIARSTWTAGNGENPRRLEEHYLARKTPEDWWSGHVFLKQAYSYWRYGVCSERAMMDAAPLAVESYRYDDREALLSALRDGLIAQGAIVWAAVSDEAVDTDIEFDKLEEKVPVERLQHGVAGDAASARELDGACAYQWTPDLLRRSELLRSLLAYDKPLVLVIAGDSGCRLHDLPATHHKIVFANDAAPPDSSTSLWFPEGLEGLESLEDFTFWQPQAADNAKALSEADDSLDANERPYLLDLVFSVNGRKPSRGRLVKWLLGGGVDELAAVSDKALRIRAVVADADDELQELLLKSPDAHEEDSAWRVDITRGNATLDGDAASLFSLAPAGDTWSSGRVLEGMLRGAVPIVDQTYVTDGGLSAKGCEDPAAAWRDAPFVFVRDWAELPSQLEEFLRSDADYIGAVRSYRETLEDHLRENLIDAAQHQKNASTTTSCHTEEWTPDEMDGLVDTAAAYYEGDWWAANDSPGYYAAGCGHAYRTNFDLQGNSIIPIQRKMHCYAADCAFPLVKAFACRDRDPAAWRPNMRGGLPP</sequence>
<dbReference type="EMBL" id="CAKKNE010000003">
    <property type="protein sequence ID" value="CAH0372276.1"/>
    <property type="molecule type" value="Genomic_DNA"/>
</dbReference>
<organism evidence="1 2">
    <name type="scientific">Pelagomonas calceolata</name>
    <dbReference type="NCBI Taxonomy" id="35677"/>
    <lineage>
        <taxon>Eukaryota</taxon>
        <taxon>Sar</taxon>
        <taxon>Stramenopiles</taxon>
        <taxon>Ochrophyta</taxon>
        <taxon>Pelagophyceae</taxon>
        <taxon>Pelagomonadales</taxon>
        <taxon>Pelagomonadaceae</taxon>
        <taxon>Pelagomonas</taxon>
    </lineage>
</organism>
<protein>
    <submittedName>
        <fullName evidence="1">Uncharacterized protein</fullName>
    </submittedName>
</protein>